<dbReference type="Gene3D" id="4.10.1000.10">
    <property type="entry name" value="Zinc finger, CCCH-type"/>
    <property type="match status" value="1"/>
</dbReference>
<proteinExistence type="predicted"/>
<keyword evidence="9" id="KW-1185">Reference proteome</keyword>
<evidence type="ECO:0000256" key="2">
    <source>
        <dbReference type="ARBA" id="ARBA00022771"/>
    </source>
</evidence>
<dbReference type="PANTHER" id="PTHR36886:SF12">
    <property type="entry name" value="C3H1-TYPE DOMAIN-CONTAINING PROTEIN"/>
    <property type="match status" value="1"/>
</dbReference>
<dbReference type="AlphaFoldDB" id="K4DES0"/>
<dbReference type="Proteomes" id="UP000004994">
    <property type="component" value="Chromosome 12"/>
</dbReference>
<evidence type="ECO:0000256" key="5">
    <source>
        <dbReference type="SAM" id="MobiDB-lite"/>
    </source>
</evidence>
<dbReference type="HOGENOM" id="CLU_1047342_0_0_1"/>
<feature type="compositionally biased region" description="Basic and acidic residues" evidence="5">
    <location>
        <begin position="93"/>
        <end position="108"/>
    </location>
</feature>
<keyword evidence="3 4" id="KW-0862">Zinc</keyword>
<evidence type="ECO:0000256" key="3">
    <source>
        <dbReference type="ARBA" id="ARBA00022833"/>
    </source>
</evidence>
<dbReference type="Gramene" id="Solyc12g040230.1.1">
    <property type="protein sequence ID" value="Solyc12g040230.1.1"/>
    <property type="gene ID" value="Solyc12g040230.1"/>
</dbReference>
<reference evidence="8" key="1">
    <citation type="journal article" date="2012" name="Nature">
        <title>The tomato genome sequence provides insights into fleshy fruit evolution.</title>
        <authorList>
            <consortium name="Tomato Genome Consortium"/>
        </authorList>
    </citation>
    <scope>NUCLEOTIDE SEQUENCE [LARGE SCALE GENOMIC DNA]</scope>
    <source>
        <strain evidence="8">cv. Heinz 1706</strain>
    </source>
</reference>
<evidence type="ECO:0000256" key="4">
    <source>
        <dbReference type="PROSITE-ProRule" id="PRU00723"/>
    </source>
</evidence>
<organism evidence="8">
    <name type="scientific">Solanum lycopersicum</name>
    <name type="common">Tomato</name>
    <name type="synonym">Lycopersicon esculentum</name>
    <dbReference type="NCBI Taxonomy" id="4081"/>
    <lineage>
        <taxon>Eukaryota</taxon>
        <taxon>Viridiplantae</taxon>
        <taxon>Streptophyta</taxon>
        <taxon>Embryophyta</taxon>
        <taxon>Tracheophyta</taxon>
        <taxon>Spermatophyta</taxon>
        <taxon>Magnoliopsida</taxon>
        <taxon>eudicotyledons</taxon>
        <taxon>Gunneridae</taxon>
        <taxon>Pentapetalae</taxon>
        <taxon>asterids</taxon>
        <taxon>lamiids</taxon>
        <taxon>Solanales</taxon>
        <taxon>Solanaceae</taxon>
        <taxon>Solanoideae</taxon>
        <taxon>Solaneae</taxon>
        <taxon>Solanum</taxon>
        <taxon>Solanum subgen. Lycopersicon</taxon>
    </lineage>
</organism>
<feature type="zinc finger region" description="C3H1-type" evidence="4">
    <location>
        <begin position="60"/>
        <end position="87"/>
    </location>
</feature>
<dbReference type="GO" id="GO:0008270">
    <property type="term" value="F:zinc ion binding"/>
    <property type="evidence" value="ECO:0007669"/>
    <property type="project" value="UniProtKB-KW"/>
</dbReference>
<evidence type="ECO:0000313" key="8">
    <source>
        <dbReference type="EnsemblPlants" id="Solyc12g040230.1.1"/>
    </source>
</evidence>
<dbReference type="PROSITE" id="PS50103">
    <property type="entry name" value="ZF_C3H1"/>
    <property type="match status" value="1"/>
</dbReference>
<reference evidence="8" key="2">
    <citation type="submission" date="2015-06" db="UniProtKB">
        <authorList>
            <consortium name="EnsemblPlants"/>
        </authorList>
    </citation>
    <scope>IDENTIFICATION</scope>
    <source>
        <strain evidence="8">cv. Heinz 1706</strain>
    </source>
</reference>
<name>K4DES0_SOLLC</name>
<keyword evidence="2 4" id="KW-0863">Zinc-finger</keyword>
<evidence type="ECO:0000313" key="9">
    <source>
        <dbReference type="Proteomes" id="UP000004994"/>
    </source>
</evidence>
<evidence type="ECO:0000256" key="1">
    <source>
        <dbReference type="ARBA" id="ARBA00022723"/>
    </source>
</evidence>
<accession>K4DES0</accession>
<sequence>MSFSPTHFFCVCWSILSPTLLDTLPINSFSCKEAIGDLKKTSQRLDVLKTRKRSAADLEDRFATGCKFFARGRCTKGNSCRFLHTKQPVTSHETSKIPHDKGLEEKSLLDGSSQSGENLRMRGGEDSLHPNSHLGYTSKSPAFPSSITGYSWKNHLSQDTRIYQSDVGDGSFPVLINHMQANADPASTGSNKVQISGHSDMLPEKDLPRHGTTVAHQENMNTSSKEDKHLESEIDVDNKSVNTKSVVLKNFHVALVEFVKELLRPT</sequence>
<feature type="domain" description="C3H1-type" evidence="7">
    <location>
        <begin position="60"/>
        <end position="87"/>
    </location>
</feature>
<protein>
    <recommendedName>
        <fullName evidence="7">C3H1-type domain-containing protein</fullName>
    </recommendedName>
</protein>
<dbReference type="PANTHER" id="PTHR36886">
    <property type="entry name" value="PROTEIN FRIGIDA-ESSENTIAL 1"/>
    <property type="match status" value="1"/>
</dbReference>
<dbReference type="SUPFAM" id="SSF90229">
    <property type="entry name" value="CCCH zinc finger"/>
    <property type="match status" value="1"/>
</dbReference>
<evidence type="ECO:0000256" key="6">
    <source>
        <dbReference type="SAM" id="SignalP"/>
    </source>
</evidence>
<dbReference type="PhylomeDB" id="K4DES0"/>
<dbReference type="Pfam" id="PF18345">
    <property type="entry name" value="zf_CCCH_4"/>
    <property type="match status" value="1"/>
</dbReference>
<dbReference type="InterPro" id="IPR052650">
    <property type="entry name" value="Zinc_finger_CCCH"/>
</dbReference>
<feature type="signal peptide" evidence="6">
    <location>
        <begin position="1"/>
        <end position="21"/>
    </location>
</feature>
<keyword evidence="1 4" id="KW-0479">Metal-binding</keyword>
<dbReference type="PaxDb" id="4081-Solyc12g040230.1.1"/>
<feature type="compositionally biased region" description="Basic and acidic residues" evidence="5">
    <location>
        <begin position="119"/>
        <end position="128"/>
    </location>
</feature>
<dbReference type="InterPro" id="IPR000571">
    <property type="entry name" value="Znf_CCCH"/>
</dbReference>
<dbReference type="EnsemblPlants" id="Solyc12g040230.1.1">
    <property type="protein sequence ID" value="Solyc12g040230.1.1"/>
    <property type="gene ID" value="Solyc12g040230.1"/>
</dbReference>
<feature type="chain" id="PRO_5003874918" description="C3H1-type domain-containing protein" evidence="6">
    <location>
        <begin position="22"/>
        <end position="266"/>
    </location>
</feature>
<evidence type="ECO:0000259" key="7">
    <source>
        <dbReference type="PROSITE" id="PS50103"/>
    </source>
</evidence>
<dbReference type="InterPro" id="IPR036855">
    <property type="entry name" value="Znf_CCCH_sf"/>
</dbReference>
<dbReference type="SMART" id="SM00356">
    <property type="entry name" value="ZnF_C3H1"/>
    <property type="match status" value="1"/>
</dbReference>
<feature type="region of interest" description="Disordered" evidence="5">
    <location>
        <begin position="91"/>
        <end position="140"/>
    </location>
</feature>
<dbReference type="InParanoid" id="K4DES0"/>
<keyword evidence="6" id="KW-0732">Signal</keyword>